<dbReference type="RefSeq" id="WP_147028778.1">
    <property type="nucleotide sequence ID" value="NZ_BJZU01000146.1"/>
</dbReference>
<proteinExistence type="predicted"/>
<dbReference type="Proteomes" id="UP001156856">
    <property type="component" value="Unassembled WGS sequence"/>
</dbReference>
<name>A0A512JBH1_9HYPH</name>
<dbReference type="GO" id="GO:0016020">
    <property type="term" value="C:membrane"/>
    <property type="evidence" value="ECO:0007669"/>
    <property type="project" value="InterPro"/>
</dbReference>
<evidence type="ECO:0008006" key="6">
    <source>
        <dbReference type="Google" id="ProtNLM"/>
    </source>
</evidence>
<comment type="caution">
    <text evidence="2">The sequence shown here is derived from an EMBL/GenBank/DDBJ whole genome shotgun (WGS) entry which is preliminary data.</text>
</comment>
<dbReference type="EMBL" id="BSPK01000034">
    <property type="protein sequence ID" value="GLS64106.1"/>
    <property type="molecule type" value="Genomic_DNA"/>
</dbReference>
<protein>
    <recommendedName>
        <fullName evidence="6">Cysteine rich repeat protein</fullName>
    </recommendedName>
</protein>
<accession>A0A512JBH1</accession>
<gene>
    <name evidence="3" type="ORF">GCM10007888_24870</name>
    <name evidence="2" type="ORF">MOX02_53480</name>
</gene>
<dbReference type="EMBL" id="BJZU01000146">
    <property type="protein sequence ID" value="GEP07310.1"/>
    <property type="molecule type" value="Genomic_DNA"/>
</dbReference>
<dbReference type="AlphaFoldDB" id="A0A512JBH1"/>
<dbReference type="InterPro" id="IPR001893">
    <property type="entry name" value="Cys-rich_GLG1_repeat"/>
</dbReference>
<evidence type="ECO:0000313" key="2">
    <source>
        <dbReference type="EMBL" id="GEP07310.1"/>
    </source>
</evidence>
<evidence type="ECO:0000313" key="5">
    <source>
        <dbReference type="Proteomes" id="UP001156856"/>
    </source>
</evidence>
<evidence type="ECO:0000313" key="3">
    <source>
        <dbReference type="EMBL" id="GLS64106.1"/>
    </source>
</evidence>
<keyword evidence="1" id="KW-0732">Signal</keyword>
<feature type="chain" id="PRO_5022183220" description="Cysteine rich repeat protein" evidence="1">
    <location>
        <begin position="21"/>
        <end position="81"/>
    </location>
</feature>
<reference evidence="5" key="2">
    <citation type="journal article" date="2019" name="Int. J. Syst. Evol. Microbiol.">
        <title>The Global Catalogue of Microorganisms (GCM) 10K type strain sequencing project: providing services to taxonomists for standard genome sequencing and annotation.</title>
        <authorList>
            <consortium name="The Broad Institute Genomics Platform"/>
            <consortium name="The Broad Institute Genome Sequencing Center for Infectious Disease"/>
            <person name="Wu L."/>
            <person name="Ma J."/>
        </authorList>
    </citation>
    <scope>NUCLEOTIDE SEQUENCE [LARGE SCALE GENOMIC DNA]</scope>
    <source>
        <strain evidence="5">NBRC 107715</strain>
    </source>
</reference>
<sequence length="81" mass="8253">MRLTLLALVAVLVATGAAIAQSPASPAAGEITPALRAACEGDYKRLCAGVQPGGGRILQCLKTHGNEVSEGCRSALSEHRP</sequence>
<keyword evidence="5" id="KW-1185">Reference proteome</keyword>
<dbReference type="Pfam" id="PF00839">
    <property type="entry name" value="Cys_rich_FGFR"/>
    <property type="match status" value="1"/>
</dbReference>
<reference evidence="3" key="4">
    <citation type="submission" date="2023-01" db="EMBL/GenBank/DDBJ databases">
        <title>Draft genome sequence of Methylobacterium oxalidis strain NBRC 107715.</title>
        <authorList>
            <person name="Sun Q."/>
            <person name="Mori K."/>
        </authorList>
    </citation>
    <scope>NUCLEOTIDE SEQUENCE</scope>
    <source>
        <strain evidence="3">NBRC 107715</strain>
    </source>
</reference>
<evidence type="ECO:0000313" key="4">
    <source>
        <dbReference type="Proteomes" id="UP000321960"/>
    </source>
</evidence>
<dbReference type="Proteomes" id="UP000321960">
    <property type="component" value="Unassembled WGS sequence"/>
</dbReference>
<evidence type="ECO:0000256" key="1">
    <source>
        <dbReference type="SAM" id="SignalP"/>
    </source>
</evidence>
<reference evidence="3" key="1">
    <citation type="journal article" date="2014" name="Int. J. Syst. Evol. Microbiol.">
        <title>Complete genome of a new Firmicutes species belonging to the dominant human colonic microbiota ('Ruminococcus bicirculans') reveals two chromosomes and a selective capacity to utilize plant glucans.</title>
        <authorList>
            <consortium name="NISC Comparative Sequencing Program"/>
            <person name="Wegmann U."/>
            <person name="Louis P."/>
            <person name="Goesmann A."/>
            <person name="Henrissat B."/>
            <person name="Duncan S.H."/>
            <person name="Flint H.J."/>
        </authorList>
    </citation>
    <scope>NUCLEOTIDE SEQUENCE</scope>
    <source>
        <strain evidence="3">NBRC 107715</strain>
    </source>
</reference>
<feature type="signal peptide" evidence="1">
    <location>
        <begin position="1"/>
        <end position="20"/>
    </location>
</feature>
<reference evidence="2 4" key="3">
    <citation type="submission" date="2019-07" db="EMBL/GenBank/DDBJ databases">
        <title>Whole genome shotgun sequence of Methylobacterium oxalidis NBRC 107715.</title>
        <authorList>
            <person name="Hosoyama A."/>
            <person name="Uohara A."/>
            <person name="Ohji S."/>
            <person name="Ichikawa N."/>
        </authorList>
    </citation>
    <scope>NUCLEOTIDE SEQUENCE [LARGE SCALE GENOMIC DNA]</scope>
    <source>
        <strain evidence="2 4">NBRC 107715</strain>
    </source>
</reference>
<dbReference type="OrthoDB" id="7060861at2"/>
<organism evidence="2 4">
    <name type="scientific">Methylobacterium oxalidis</name>
    <dbReference type="NCBI Taxonomy" id="944322"/>
    <lineage>
        <taxon>Bacteria</taxon>
        <taxon>Pseudomonadati</taxon>
        <taxon>Pseudomonadota</taxon>
        <taxon>Alphaproteobacteria</taxon>
        <taxon>Hyphomicrobiales</taxon>
        <taxon>Methylobacteriaceae</taxon>
        <taxon>Methylobacterium</taxon>
    </lineage>
</organism>